<feature type="region of interest" description="Disordered" evidence="2">
    <location>
        <begin position="357"/>
        <end position="387"/>
    </location>
</feature>
<evidence type="ECO:0000256" key="1">
    <source>
        <dbReference type="SAM" id="Coils"/>
    </source>
</evidence>
<organism evidence="4 5">
    <name type="scientific">Abeliophyllum distichum</name>
    <dbReference type="NCBI Taxonomy" id="126358"/>
    <lineage>
        <taxon>Eukaryota</taxon>
        <taxon>Viridiplantae</taxon>
        <taxon>Streptophyta</taxon>
        <taxon>Embryophyta</taxon>
        <taxon>Tracheophyta</taxon>
        <taxon>Spermatophyta</taxon>
        <taxon>Magnoliopsida</taxon>
        <taxon>eudicotyledons</taxon>
        <taxon>Gunneridae</taxon>
        <taxon>Pentapetalae</taxon>
        <taxon>asterids</taxon>
        <taxon>lamiids</taxon>
        <taxon>Lamiales</taxon>
        <taxon>Oleaceae</taxon>
        <taxon>Forsythieae</taxon>
        <taxon>Abeliophyllum</taxon>
    </lineage>
</organism>
<feature type="coiled-coil region" evidence="1">
    <location>
        <begin position="505"/>
        <end position="532"/>
    </location>
</feature>
<gene>
    <name evidence="4" type="ORF">Adt_20089</name>
</gene>
<evidence type="ECO:0000313" key="5">
    <source>
        <dbReference type="Proteomes" id="UP001604336"/>
    </source>
</evidence>
<feature type="domain" description="Transposase (putative) gypsy type" evidence="3">
    <location>
        <begin position="114"/>
        <end position="178"/>
    </location>
</feature>
<protein>
    <recommendedName>
        <fullName evidence="3">Transposase (putative) gypsy type domain-containing protein</fullName>
    </recommendedName>
</protein>
<name>A0ABD1SUS0_9LAMI</name>
<feature type="compositionally biased region" description="Basic residues" evidence="2">
    <location>
        <begin position="367"/>
        <end position="376"/>
    </location>
</feature>
<dbReference type="Pfam" id="PF04195">
    <property type="entry name" value="Transposase_28"/>
    <property type="match status" value="1"/>
</dbReference>
<sequence>MSSSAAGGDALGRVGDEASSSVSPSMEDVLPIRGVDGNTGEVIPIDAAPGLREADDPFRVVVVRWAALDVPLIMVEEDLTKLREAYRIPADIELMIPGPNERTCFPRRGCTALHLNAFISGMRLLLHPMFRRILRAYGLAPIQVVPNGWSQMVRGMYLWFRHSFGMEMPLYVFQTIYQPRKLSKKKGREEEVGWYYFCPSGSHKPLVTGCPSSIKQWKESWFWVSGNWQRVHDDPEPDLDVSSFYGIANTLPHCELSEDVVDIVRSIYQAAPLTRSYELILNRHRCLVELGLMASKVEMDQERRLRPTLARLSKQRPKVLVPGSAEDTTQRKVIEDLSQEGNKAEVAAPDVVEIEDTGFPEGEVPLKRKRKRKARASRSGPSQSKKKVELVDNYTVCAPQPLQRTLSVNPSGEVVLDSPPRADPVYEGSRVGPFDSRKKLRELIGPPGSRISDNTLRNVSFFPSMGAQAVKKYLTPKWEEFASHGELEDMLEAGLAVEVRATSLQKKLTNQLEQLTKQLDNANAAQKVAAEALEAANIEKRRLQSGSESCEMEFQRLRGELEVSEKGRTEAEAEVTRLLGEKKEMEAKLDNVEADFIENFHNTEAYTNFSDYFARVGHQEVLAALRAECPDLDLGPLGDRFPPPRLMRKRVVRLLCSSLEAYCIESCNDLFIINYN</sequence>
<dbReference type="InterPro" id="IPR007321">
    <property type="entry name" value="Transposase_28"/>
</dbReference>
<dbReference type="Proteomes" id="UP001604336">
    <property type="component" value="Unassembled WGS sequence"/>
</dbReference>
<evidence type="ECO:0000256" key="2">
    <source>
        <dbReference type="SAM" id="MobiDB-lite"/>
    </source>
</evidence>
<evidence type="ECO:0000259" key="3">
    <source>
        <dbReference type="Pfam" id="PF04195"/>
    </source>
</evidence>
<comment type="caution">
    <text evidence="4">The sequence shown here is derived from an EMBL/GenBank/DDBJ whole genome shotgun (WGS) entry which is preliminary data.</text>
</comment>
<keyword evidence="1" id="KW-0175">Coiled coil</keyword>
<reference evidence="5" key="1">
    <citation type="submission" date="2024-07" db="EMBL/GenBank/DDBJ databases">
        <title>Two chromosome-level genome assemblies of Korean endemic species Abeliophyllum distichum and Forsythia ovata (Oleaceae).</title>
        <authorList>
            <person name="Jang H."/>
        </authorList>
    </citation>
    <scope>NUCLEOTIDE SEQUENCE [LARGE SCALE GENOMIC DNA]</scope>
</reference>
<accession>A0ABD1SUS0</accession>
<dbReference type="EMBL" id="JBFOLK010000006">
    <property type="protein sequence ID" value="KAL2504468.1"/>
    <property type="molecule type" value="Genomic_DNA"/>
</dbReference>
<proteinExistence type="predicted"/>
<feature type="region of interest" description="Disordered" evidence="2">
    <location>
        <begin position="410"/>
        <end position="432"/>
    </location>
</feature>
<dbReference type="AlphaFoldDB" id="A0ABD1SUS0"/>
<keyword evidence="5" id="KW-1185">Reference proteome</keyword>
<feature type="region of interest" description="Disordered" evidence="2">
    <location>
        <begin position="1"/>
        <end position="33"/>
    </location>
</feature>
<evidence type="ECO:0000313" key="4">
    <source>
        <dbReference type="EMBL" id="KAL2504468.1"/>
    </source>
</evidence>
<feature type="coiled-coil region" evidence="1">
    <location>
        <begin position="568"/>
        <end position="595"/>
    </location>
</feature>